<evidence type="ECO:0000256" key="7">
    <source>
        <dbReference type="ARBA" id="ARBA00022840"/>
    </source>
</evidence>
<feature type="domain" description="C2H2-type" evidence="11">
    <location>
        <begin position="109"/>
        <end position="137"/>
    </location>
</feature>
<dbReference type="InterPro" id="IPR046903">
    <property type="entry name" value="Mab-21-like_nuc_Trfase"/>
</dbReference>
<dbReference type="AlphaFoldDB" id="A0AAE0SJW6"/>
<comment type="caution">
    <text evidence="12">The sequence shown here is derived from an EMBL/GenBank/DDBJ whole genome shotgun (WGS) entry which is preliminary data.</text>
</comment>
<proteinExistence type="inferred from homology"/>
<dbReference type="GO" id="GO:0005524">
    <property type="term" value="F:ATP binding"/>
    <property type="evidence" value="ECO:0007669"/>
    <property type="project" value="UniProtKB-KW"/>
</dbReference>
<evidence type="ECO:0000256" key="8">
    <source>
        <dbReference type="ARBA" id="ARBA00022842"/>
    </source>
</evidence>
<evidence type="ECO:0000259" key="11">
    <source>
        <dbReference type="PROSITE" id="PS50157"/>
    </source>
</evidence>
<protein>
    <recommendedName>
        <fullName evidence="11">C2H2-type domain-containing protein</fullName>
    </recommendedName>
</protein>
<comment type="cofactor">
    <cofactor evidence="1">
        <name>Mg(2+)</name>
        <dbReference type="ChEBI" id="CHEBI:18420"/>
    </cofactor>
</comment>
<feature type="region of interest" description="Disordered" evidence="10">
    <location>
        <begin position="20"/>
        <end position="53"/>
    </location>
</feature>
<name>A0AAE0SJW6_9BIVA</name>
<dbReference type="GO" id="GO:0016779">
    <property type="term" value="F:nucleotidyltransferase activity"/>
    <property type="evidence" value="ECO:0007669"/>
    <property type="project" value="UniProtKB-KW"/>
</dbReference>
<reference evidence="12" key="3">
    <citation type="submission" date="2023-05" db="EMBL/GenBank/DDBJ databases">
        <authorList>
            <person name="Smith C.H."/>
        </authorList>
    </citation>
    <scope>NUCLEOTIDE SEQUENCE</scope>
    <source>
        <strain evidence="12">CHS0354</strain>
        <tissue evidence="12">Mantle</tissue>
    </source>
</reference>
<keyword evidence="4" id="KW-0548">Nucleotidyltransferase</keyword>
<evidence type="ECO:0000256" key="6">
    <source>
        <dbReference type="ARBA" id="ARBA00022741"/>
    </source>
</evidence>
<dbReference type="PROSITE" id="PS50157">
    <property type="entry name" value="ZINC_FINGER_C2H2_2"/>
    <property type="match status" value="4"/>
</dbReference>
<feature type="domain" description="C2H2-type" evidence="11">
    <location>
        <begin position="7"/>
        <end position="35"/>
    </location>
</feature>
<comment type="similarity">
    <text evidence="2">Belongs to the mab-21 family.</text>
</comment>
<dbReference type="InterPro" id="IPR013087">
    <property type="entry name" value="Znf_C2H2_type"/>
</dbReference>
<keyword evidence="9" id="KW-0863">Zinc-finger</keyword>
<dbReference type="Proteomes" id="UP001195483">
    <property type="component" value="Unassembled WGS sequence"/>
</dbReference>
<keyword evidence="3" id="KW-0808">Transferase</keyword>
<accession>A0AAE0SJW6</accession>
<dbReference type="SMART" id="SM01265">
    <property type="entry name" value="Mab-21"/>
    <property type="match status" value="1"/>
</dbReference>
<dbReference type="PROSITE" id="PS00028">
    <property type="entry name" value="ZINC_FINGER_C2H2_1"/>
    <property type="match status" value="5"/>
</dbReference>
<evidence type="ECO:0000313" key="12">
    <source>
        <dbReference type="EMBL" id="KAK3592748.1"/>
    </source>
</evidence>
<dbReference type="SMART" id="SM00355">
    <property type="entry name" value="ZnF_C2H2"/>
    <property type="match status" value="5"/>
</dbReference>
<evidence type="ECO:0000256" key="3">
    <source>
        <dbReference type="ARBA" id="ARBA00022679"/>
    </source>
</evidence>
<dbReference type="Gene3D" id="3.30.460.90">
    <property type="match status" value="1"/>
</dbReference>
<evidence type="ECO:0000256" key="1">
    <source>
        <dbReference type="ARBA" id="ARBA00001946"/>
    </source>
</evidence>
<keyword evidence="6" id="KW-0547">Nucleotide-binding</keyword>
<evidence type="ECO:0000256" key="5">
    <source>
        <dbReference type="ARBA" id="ARBA00022723"/>
    </source>
</evidence>
<evidence type="ECO:0000256" key="9">
    <source>
        <dbReference type="PROSITE-ProRule" id="PRU00042"/>
    </source>
</evidence>
<feature type="compositionally biased region" description="Polar residues" evidence="10">
    <location>
        <begin position="35"/>
        <end position="48"/>
    </location>
</feature>
<dbReference type="PANTHER" id="PTHR10656:SF42">
    <property type="entry name" value="CYCLIC GMP-AMP SYNTHASE-LIKE PROTEIN-RELATED"/>
    <property type="match status" value="1"/>
</dbReference>
<sequence length="765" mass="87269">MASNVEARCPKCSKVFDSRPAMEAHQRDKHLPRRSLSSEASNKPSQTGVGLKPVPVIEGGHILALSDHLKNIYLRQTSAPFKCPCGKEYQELTSFQQHLTGKQNSAKPYNCKVCCESYHSEKAVEDHYRVKHEGLGDNSDHNHLTSSVNCAENIRANKTADNTSSPGVVSEEFKCSCGKGFSNESQLKQHAESKKTNAKLFPCAYCCESYDCSKDVQSHAKNKHNDLESLADSFRNVKVDTNKVSSNVISGDGDRQDGKPWACPCGRIFEKEDQLTQHRAAKKEKAKPFTCPQCCHSYENQERLDAHRSSQHTDRLPKDGSIFQLPSTIYSSSSSIGVQTMFPVISRIYRCLQCIRQFSSFDALIAHEKNKFHDNSDVRGNRQKSLERYLLYYYRVKSDVKPEDKDASFEFARSRLLKILSDVRKQEGGEIFKCELRNAGSNATELKIGKADEFDFNIPVDVKVLEVKRTGTVPYIFKDKEKQTGEGPSSKNMNVKRELKYEPGGKYPIPKDYAVLVVDKSASPTINELCVENHLIAHYLQQRLYFCIRNVIKEMKDIDLNAEAHGPAITMNMHPPDGHHISVDLTMVIDWKHITVKEYDWPRPETQKHLSRKVIETILTAGCQLTPKGDEFWNISFSNCESFLMKEIDGPNECRKMCHKLLKTFFQTWKSRSKTGYKTISSFIFKHLTFWMNEKTPEPGYWNQSNLSACFLYTLKELLKSLDSKKLINYFIPNENILGIRDLNEVNELADEVKKEIRELENINC</sequence>
<evidence type="ECO:0000256" key="4">
    <source>
        <dbReference type="ARBA" id="ARBA00022695"/>
    </source>
</evidence>
<keyword evidence="9" id="KW-0862">Zinc</keyword>
<dbReference type="EMBL" id="JAEAOA010001018">
    <property type="protein sequence ID" value="KAK3592748.1"/>
    <property type="molecule type" value="Genomic_DNA"/>
</dbReference>
<dbReference type="InterPro" id="IPR024810">
    <property type="entry name" value="MAB21L/cGLR"/>
</dbReference>
<dbReference type="InterPro" id="IPR046906">
    <property type="entry name" value="Mab-21_HhH/H2TH-like"/>
</dbReference>
<evidence type="ECO:0000256" key="2">
    <source>
        <dbReference type="ARBA" id="ARBA00008307"/>
    </source>
</evidence>
<dbReference type="Gene3D" id="3.30.160.60">
    <property type="entry name" value="Classic Zinc Finger"/>
    <property type="match status" value="3"/>
</dbReference>
<dbReference type="Gene3D" id="1.10.1410.40">
    <property type="match status" value="1"/>
</dbReference>
<reference evidence="12" key="1">
    <citation type="journal article" date="2021" name="Genome Biol. Evol.">
        <title>A High-Quality Reference Genome for a Parasitic Bivalve with Doubly Uniparental Inheritance (Bivalvia: Unionida).</title>
        <authorList>
            <person name="Smith C.H."/>
        </authorList>
    </citation>
    <scope>NUCLEOTIDE SEQUENCE</scope>
    <source>
        <strain evidence="12">CHS0354</strain>
    </source>
</reference>
<keyword evidence="13" id="KW-1185">Reference proteome</keyword>
<keyword evidence="5" id="KW-0479">Metal-binding</keyword>
<dbReference type="Pfam" id="PF20266">
    <property type="entry name" value="Mab-21_C"/>
    <property type="match status" value="1"/>
</dbReference>
<reference evidence="12" key="2">
    <citation type="journal article" date="2021" name="Genome Biol. Evol.">
        <title>Developing a high-quality reference genome for a parasitic bivalve with doubly uniparental inheritance (Bivalvia: Unionida).</title>
        <authorList>
            <person name="Smith C.H."/>
        </authorList>
    </citation>
    <scope>NUCLEOTIDE SEQUENCE</scope>
    <source>
        <strain evidence="12">CHS0354</strain>
        <tissue evidence="12">Mantle</tissue>
    </source>
</reference>
<evidence type="ECO:0000256" key="10">
    <source>
        <dbReference type="SAM" id="MobiDB-lite"/>
    </source>
</evidence>
<dbReference type="Pfam" id="PF03281">
    <property type="entry name" value="Mab-21"/>
    <property type="match status" value="1"/>
</dbReference>
<evidence type="ECO:0000313" key="13">
    <source>
        <dbReference type="Proteomes" id="UP001195483"/>
    </source>
</evidence>
<feature type="domain" description="C2H2-type" evidence="11">
    <location>
        <begin position="289"/>
        <end position="317"/>
    </location>
</feature>
<feature type="domain" description="C2H2-type" evidence="11">
    <location>
        <begin position="349"/>
        <end position="378"/>
    </location>
</feature>
<organism evidence="12 13">
    <name type="scientific">Potamilus streckersoni</name>
    <dbReference type="NCBI Taxonomy" id="2493646"/>
    <lineage>
        <taxon>Eukaryota</taxon>
        <taxon>Metazoa</taxon>
        <taxon>Spiralia</taxon>
        <taxon>Lophotrochozoa</taxon>
        <taxon>Mollusca</taxon>
        <taxon>Bivalvia</taxon>
        <taxon>Autobranchia</taxon>
        <taxon>Heteroconchia</taxon>
        <taxon>Palaeoheterodonta</taxon>
        <taxon>Unionida</taxon>
        <taxon>Unionoidea</taxon>
        <taxon>Unionidae</taxon>
        <taxon>Ambleminae</taxon>
        <taxon>Lampsilini</taxon>
        <taxon>Potamilus</taxon>
    </lineage>
</organism>
<keyword evidence="7" id="KW-0067">ATP-binding</keyword>
<dbReference type="PANTHER" id="PTHR10656">
    <property type="entry name" value="CELL FATE DETERMINING PROTEIN MAB21-RELATED"/>
    <property type="match status" value="1"/>
</dbReference>
<keyword evidence="8" id="KW-0460">Magnesium</keyword>
<dbReference type="GO" id="GO:0008270">
    <property type="term" value="F:zinc ion binding"/>
    <property type="evidence" value="ECO:0007669"/>
    <property type="project" value="UniProtKB-KW"/>
</dbReference>
<gene>
    <name evidence="12" type="ORF">CHS0354_016504</name>
</gene>